<dbReference type="Proteomes" id="UP000626092">
    <property type="component" value="Unassembled WGS sequence"/>
</dbReference>
<organism evidence="1 2">
    <name type="scientific">Rhododendron simsii</name>
    <name type="common">Sims's rhododendron</name>
    <dbReference type="NCBI Taxonomy" id="118357"/>
    <lineage>
        <taxon>Eukaryota</taxon>
        <taxon>Viridiplantae</taxon>
        <taxon>Streptophyta</taxon>
        <taxon>Embryophyta</taxon>
        <taxon>Tracheophyta</taxon>
        <taxon>Spermatophyta</taxon>
        <taxon>Magnoliopsida</taxon>
        <taxon>eudicotyledons</taxon>
        <taxon>Gunneridae</taxon>
        <taxon>Pentapetalae</taxon>
        <taxon>asterids</taxon>
        <taxon>Ericales</taxon>
        <taxon>Ericaceae</taxon>
        <taxon>Ericoideae</taxon>
        <taxon>Rhodoreae</taxon>
        <taxon>Rhododendron</taxon>
    </lineage>
</organism>
<accession>A0A834GC62</accession>
<evidence type="ECO:0000313" key="1">
    <source>
        <dbReference type="EMBL" id="KAF7131560.1"/>
    </source>
</evidence>
<dbReference type="AlphaFoldDB" id="A0A834GC62"/>
<reference evidence="1" key="1">
    <citation type="submission" date="2019-11" db="EMBL/GenBank/DDBJ databases">
        <authorList>
            <person name="Liu Y."/>
            <person name="Hou J."/>
            <person name="Li T.-Q."/>
            <person name="Guan C.-H."/>
            <person name="Wu X."/>
            <person name="Wu H.-Z."/>
            <person name="Ling F."/>
            <person name="Zhang R."/>
            <person name="Shi X.-G."/>
            <person name="Ren J.-P."/>
            <person name="Chen E.-F."/>
            <person name="Sun J.-M."/>
        </authorList>
    </citation>
    <scope>NUCLEOTIDE SEQUENCE</scope>
    <source>
        <strain evidence="1">Adult_tree_wgs_1</strain>
        <tissue evidence="1">Leaves</tissue>
    </source>
</reference>
<gene>
    <name evidence="1" type="ORF">RHSIM_Rhsim09G0125400</name>
</gene>
<name>A0A834GC62_RHOSS</name>
<comment type="caution">
    <text evidence="1">The sequence shown here is derived from an EMBL/GenBank/DDBJ whole genome shotgun (WGS) entry which is preliminary data.</text>
</comment>
<dbReference type="EMBL" id="WJXA01000009">
    <property type="protein sequence ID" value="KAF7131560.1"/>
    <property type="molecule type" value="Genomic_DNA"/>
</dbReference>
<keyword evidence="2" id="KW-1185">Reference proteome</keyword>
<evidence type="ECO:0000313" key="2">
    <source>
        <dbReference type="Proteomes" id="UP000626092"/>
    </source>
</evidence>
<protein>
    <submittedName>
        <fullName evidence="1">Uncharacterized protein</fullName>
    </submittedName>
</protein>
<proteinExistence type="predicted"/>
<sequence>MGSSSACAEPLFGEKLVALQRACDVTFILITSDCTLSEFSFNLSSGFFSSSTDFARTGELLEYDILVAGTGKLVVEFGAGKLERLFWGA</sequence>